<dbReference type="AlphaFoldDB" id="A0A9D4SS68"/>
<protein>
    <submittedName>
        <fullName evidence="1">Uncharacterized protein</fullName>
    </submittedName>
</protein>
<organism evidence="1 2">
    <name type="scientific">Rhipicephalus sanguineus</name>
    <name type="common">Brown dog tick</name>
    <name type="synonym">Ixodes sanguineus</name>
    <dbReference type="NCBI Taxonomy" id="34632"/>
    <lineage>
        <taxon>Eukaryota</taxon>
        <taxon>Metazoa</taxon>
        <taxon>Ecdysozoa</taxon>
        <taxon>Arthropoda</taxon>
        <taxon>Chelicerata</taxon>
        <taxon>Arachnida</taxon>
        <taxon>Acari</taxon>
        <taxon>Parasitiformes</taxon>
        <taxon>Ixodida</taxon>
        <taxon>Ixodoidea</taxon>
        <taxon>Ixodidae</taxon>
        <taxon>Rhipicephalinae</taxon>
        <taxon>Rhipicephalus</taxon>
        <taxon>Rhipicephalus</taxon>
    </lineage>
</organism>
<accession>A0A9D4SS68</accession>
<proteinExistence type="predicted"/>
<keyword evidence="2" id="KW-1185">Reference proteome</keyword>
<evidence type="ECO:0000313" key="2">
    <source>
        <dbReference type="Proteomes" id="UP000821837"/>
    </source>
</evidence>
<sequence>MSLKTSVLLPRNRAVRAAVSPIRVLAVRVTELVGADVTVSGPWPYAALMSAAANLLLKSFPLQARALMSDPLRNGFQLYLDENFA</sequence>
<dbReference type="Proteomes" id="UP000821837">
    <property type="component" value="Unassembled WGS sequence"/>
</dbReference>
<reference evidence="1" key="2">
    <citation type="submission" date="2021-09" db="EMBL/GenBank/DDBJ databases">
        <authorList>
            <person name="Jia N."/>
            <person name="Wang J."/>
            <person name="Shi W."/>
            <person name="Du L."/>
            <person name="Sun Y."/>
            <person name="Zhan W."/>
            <person name="Jiang J."/>
            <person name="Wang Q."/>
            <person name="Zhang B."/>
            <person name="Ji P."/>
            <person name="Sakyi L.B."/>
            <person name="Cui X."/>
            <person name="Yuan T."/>
            <person name="Jiang B."/>
            <person name="Yang W."/>
            <person name="Lam T.T.-Y."/>
            <person name="Chang Q."/>
            <person name="Ding S."/>
            <person name="Wang X."/>
            <person name="Zhu J."/>
            <person name="Ruan X."/>
            <person name="Zhao L."/>
            <person name="Wei J."/>
            <person name="Que T."/>
            <person name="Du C."/>
            <person name="Cheng J."/>
            <person name="Dai P."/>
            <person name="Han X."/>
            <person name="Huang E."/>
            <person name="Gao Y."/>
            <person name="Liu J."/>
            <person name="Shao H."/>
            <person name="Ye R."/>
            <person name="Li L."/>
            <person name="Wei W."/>
            <person name="Wang X."/>
            <person name="Wang C."/>
            <person name="Huo Q."/>
            <person name="Li W."/>
            <person name="Guo W."/>
            <person name="Chen H."/>
            <person name="Chen S."/>
            <person name="Zhou L."/>
            <person name="Zhou L."/>
            <person name="Ni X."/>
            <person name="Tian J."/>
            <person name="Zhou Y."/>
            <person name="Sheng Y."/>
            <person name="Liu T."/>
            <person name="Pan Y."/>
            <person name="Xia L."/>
            <person name="Li J."/>
            <person name="Zhao F."/>
            <person name="Cao W."/>
        </authorList>
    </citation>
    <scope>NUCLEOTIDE SEQUENCE</scope>
    <source>
        <strain evidence="1">Rsan-2018</strain>
        <tissue evidence="1">Larvae</tissue>
    </source>
</reference>
<comment type="caution">
    <text evidence="1">The sequence shown here is derived from an EMBL/GenBank/DDBJ whole genome shotgun (WGS) entry which is preliminary data.</text>
</comment>
<gene>
    <name evidence="1" type="ORF">HPB52_011790</name>
</gene>
<reference evidence="1" key="1">
    <citation type="journal article" date="2020" name="Cell">
        <title>Large-Scale Comparative Analyses of Tick Genomes Elucidate Their Genetic Diversity and Vector Capacities.</title>
        <authorList>
            <consortium name="Tick Genome and Microbiome Consortium (TIGMIC)"/>
            <person name="Jia N."/>
            <person name="Wang J."/>
            <person name="Shi W."/>
            <person name="Du L."/>
            <person name="Sun Y."/>
            <person name="Zhan W."/>
            <person name="Jiang J.F."/>
            <person name="Wang Q."/>
            <person name="Zhang B."/>
            <person name="Ji P."/>
            <person name="Bell-Sakyi L."/>
            <person name="Cui X.M."/>
            <person name="Yuan T.T."/>
            <person name="Jiang B.G."/>
            <person name="Yang W.F."/>
            <person name="Lam T.T."/>
            <person name="Chang Q.C."/>
            <person name="Ding S.J."/>
            <person name="Wang X.J."/>
            <person name="Zhu J.G."/>
            <person name="Ruan X.D."/>
            <person name="Zhao L."/>
            <person name="Wei J.T."/>
            <person name="Ye R.Z."/>
            <person name="Que T.C."/>
            <person name="Du C.H."/>
            <person name="Zhou Y.H."/>
            <person name="Cheng J.X."/>
            <person name="Dai P.F."/>
            <person name="Guo W.B."/>
            <person name="Han X.H."/>
            <person name="Huang E.J."/>
            <person name="Li L.F."/>
            <person name="Wei W."/>
            <person name="Gao Y.C."/>
            <person name="Liu J.Z."/>
            <person name="Shao H.Z."/>
            <person name="Wang X."/>
            <person name="Wang C.C."/>
            <person name="Yang T.C."/>
            <person name="Huo Q.B."/>
            <person name="Li W."/>
            <person name="Chen H.Y."/>
            <person name="Chen S.E."/>
            <person name="Zhou L.G."/>
            <person name="Ni X.B."/>
            <person name="Tian J.H."/>
            <person name="Sheng Y."/>
            <person name="Liu T."/>
            <person name="Pan Y.S."/>
            <person name="Xia L.Y."/>
            <person name="Li J."/>
            <person name="Zhao F."/>
            <person name="Cao W.C."/>
        </authorList>
    </citation>
    <scope>NUCLEOTIDE SEQUENCE</scope>
    <source>
        <strain evidence="1">Rsan-2018</strain>
    </source>
</reference>
<dbReference type="EMBL" id="JABSTV010001253">
    <property type="protein sequence ID" value="KAH7943807.1"/>
    <property type="molecule type" value="Genomic_DNA"/>
</dbReference>
<evidence type="ECO:0000313" key="1">
    <source>
        <dbReference type="EMBL" id="KAH7943807.1"/>
    </source>
</evidence>
<name>A0A9D4SS68_RHISA</name>